<protein>
    <submittedName>
        <fullName evidence="1">Uncharacterized protein</fullName>
    </submittedName>
</protein>
<keyword evidence="2" id="KW-1185">Reference proteome</keyword>
<evidence type="ECO:0000313" key="1">
    <source>
        <dbReference type="EMBL" id="KNZ55039.1"/>
    </source>
</evidence>
<dbReference type="Proteomes" id="UP000037035">
    <property type="component" value="Unassembled WGS sequence"/>
</dbReference>
<organism evidence="1 2">
    <name type="scientific">Puccinia sorghi</name>
    <dbReference type="NCBI Taxonomy" id="27349"/>
    <lineage>
        <taxon>Eukaryota</taxon>
        <taxon>Fungi</taxon>
        <taxon>Dikarya</taxon>
        <taxon>Basidiomycota</taxon>
        <taxon>Pucciniomycotina</taxon>
        <taxon>Pucciniomycetes</taxon>
        <taxon>Pucciniales</taxon>
        <taxon>Pucciniaceae</taxon>
        <taxon>Puccinia</taxon>
    </lineage>
</organism>
<accession>A0A0L6V2P0</accession>
<proteinExistence type="predicted"/>
<dbReference type="VEuPathDB" id="FungiDB:VP01_2784g2"/>
<sequence length="65" mass="7625">MMCGKKKGNLFGFIGVSVSFIDNDWNYFVQNLSPILFAWSHKVILLVEPIFNVLENHFLQEKDEY</sequence>
<gene>
    <name evidence="1" type="ORF">VP01_2784g2</name>
</gene>
<comment type="caution">
    <text evidence="1">The sequence shown here is derived from an EMBL/GenBank/DDBJ whole genome shotgun (WGS) entry which is preliminary data.</text>
</comment>
<evidence type="ECO:0000313" key="2">
    <source>
        <dbReference type="Proteomes" id="UP000037035"/>
    </source>
</evidence>
<reference evidence="1 2" key="1">
    <citation type="submission" date="2015-08" db="EMBL/GenBank/DDBJ databases">
        <title>Next Generation Sequencing and Analysis of the Genome of Puccinia sorghi L Schw, the Causal Agent of Maize Common Rust.</title>
        <authorList>
            <person name="Rochi L."/>
            <person name="Burguener G."/>
            <person name="Darino M."/>
            <person name="Turjanski A."/>
            <person name="Kreff E."/>
            <person name="Dieguez M.J."/>
            <person name="Sacco F."/>
        </authorList>
    </citation>
    <scope>NUCLEOTIDE SEQUENCE [LARGE SCALE GENOMIC DNA]</scope>
    <source>
        <strain evidence="1 2">RO10H11247</strain>
    </source>
</reference>
<name>A0A0L6V2P0_9BASI</name>
<dbReference type="AlphaFoldDB" id="A0A0L6V2P0"/>
<dbReference type="EMBL" id="LAVV01007706">
    <property type="protein sequence ID" value="KNZ55039.1"/>
    <property type="molecule type" value="Genomic_DNA"/>
</dbReference>